<comment type="caution">
    <text evidence="2">Lacks conserved residue(s) required for the propagation of feature annotation.</text>
</comment>
<dbReference type="NCBIfam" id="TIGR00621">
    <property type="entry name" value="ssb"/>
    <property type="match status" value="1"/>
</dbReference>
<dbReference type="PANTHER" id="PTHR10302">
    <property type="entry name" value="SINGLE-STRANDED DNA-BINDING PROTEIN"/>
    <property type="match status" value="1"/>
</dbReference>
<dbReference type="InterPro" id="IPR011344">
    <property type="entry name" value="ssDNA-bd"/>
</dbReference>
<evidence type="ECO:0000256" key="3">
    <source>
        <dbReference type="RuleBase" id="RU000524"/>
    </source>
</evidence>
<keyword evidence="1 2" id="KW-0238">DNA-binding</keyword>
<evidence type="ECO:0000256" key="1">
    <source>
        <dbReference type="ARBA" id="ARBA00023125"/>
    </source>
</evidence>
<keyword evidence="6" id="KW-1185">Reference proteome</keyword>
<dbReference type="CDD" id="cd04496">
    <property type="entry name" value="SSB_OBF"/>
    <property type="match status" value="1"/>
</dbReference>
<accession>A0ABS2EM03</accession>
<reference evidence="5 6" key="1">
    <citation type="journal article" date="2021" name="Sci. Rep.">
        <title>The distribution of antibiotic resistance genes in chicken gut microbiota commensals.</title>
        <authorList>
            <person name="Juricova H."/>
            <person name="Matiasovicova J."/>
            <person name="Kubasova T."/>
            <person name="Cejkova D."/>
            <person name="Rychlik I."/>
        </authorList>
    </citation>
    <scope>NUCLEOTIDE SEQUENCE [LARGE SCALE GENOMIC DNA]</scope>
    <source>
        <strain evidence="5 6">An810</strain>
    </source>
</reference>
<feature type="compositionally biased region" description="Basic and acidic residues" evidence="4">
    <location>
        <begin position="197"/>
        <end position="219"/>
    </location>
</feature>
<dbReference type="Proteomes" id="UP000776629">
    <property type="component" value="Unassembled WGS sequence"/>
</dbReference>
<dbReference type="PROSITE" id="PS50935">
    <property type="entry name" value="SSB"/>
    <property type="match status" value="1"/>
</dbReference>
<feature type="compositionally biased region" description="Polar residues" evidence="4">
    <location>
        <begin position="176"/>
        <end position="194"/>
    </location>
</feature>
<evidence type="ECO:0000256" key="2">
    <source>
        <dbReference type="HAMAP-Rule" id="MF_00984"/>
    </source>
</evidence>
<comment type="subunit">
    <text evidence="2">Homotetramer.</text>
</comment>
<dbReference type="InterPro" id="IPR012340">
    <property type="entry name" value="NA-bd_OB-fold"/>
</dbReference>
<evidence type="ECO:0000256" key="4">
    <source>
        <dbReference type="SAM" id="MobiDB-lite"/>
    </source>
</evidence>
<dbReference type="PANTHER" id="PTHR10302:SF27">
    <property type="entry name" value="SINGLE-STRANDED DNA-BINDING PROTEIN"/>
    <property type="match status" value="1"/>
</dbReference>
<organism evidence="5 6">
    <name type="scientific">Limosilactobacillus alvi</name>
    <dbReference type="NCBI Taxonomy" id="990412"/>
    <lineage>
        <taxon>Bacteria</taxon>
        <taxon>Bacillati</taxon>
        <taxon>Bacillota</taxon>
        <taxon>Bacilli</taxon>
        <taxon>Lactobacillales</taxon>
        <taxon>Lactobacillaceae</taxon>
        <taxon>Limosilactobacillus</taxon>
    </lineage>
</organism>
<dbReference type="Pfam" id="PF00436">
    <property type="entry name" value="SSB"/>
    <property type="match status" value="1"/>
</dbReference>
<feature type="compositionally biased region" description="Low complexity" evidence="4">
    <location>
        <begin position="110"/>
        <end position="136"/>
    </location>
</feature>
<sequence>MLNRVVLTGRLTRDPELRYTGSGTAVCSFTVAVDRQFRNQQGNREADFINCVIWRKSAENFANFTHKGAMVGIDGRLSTRNYENNQGQRVYVTEVTVDNFALLEPRNASQGNQGNFNQNNNGGFGNQGFNNQNAFGGNNGFGAPQQPANNNAFGGNNGGVFDQNNSVDLGSLPFGNDNSDADSGQVNIDDQSAMSTDQKKPSSDQDDQGDHPSIDDVPF</sequence>
<dbReference type="InterPro" id="IPR000424">
    <property type="entry name" value="Primosome_PriB/ssb"/>
</dbReference>
<gene>
    <name evidence="5" type="primary">ssb</name>
    <name evidence="5" type="ORF">H5993_01830</name>
</gene>
<name>A0ABS2EM03_9LACO</name>
<comment type="caution">
    <text evidence="5">The sequence shown here is derived from an EMBL/GenBank/DDBJ whole genome shotgun (WGS) entry which is preliminary data.</text>
</comment>
<proteinExistence type="inferred from homology"/>
<evidence type="ECO:0000313" key="5">
    <source>
        <dbReference type="EMBL" id="MBM6753509.1"/>
    </source>
</evidence>
<feature type="region of interest" description="Disordered" evidence="4">
    <location>
        <begin position="105"/>
        <end position="219"/>
    </location>
</feature>
<dbReference type="RefSeq" id="WP_204776004.1">
    <property type="nucleotide sequence ID" value="NZ_JACJJQ010000005.1"/>
</dbReference>
<dbReference type="Gene3D" id="2.40.50.140">
    <property type="entry name" value="Nucleic acid-binding proteins"/>
    <property type="match status" value="1"/>
</dbReference>
<protein>
    <recommendedName>
        <fullName evidence="2 3">Single-stranded DNA-binding protein</fullName>
        <shortName evidence="2">SSB</shortName>
    </recommendedName>
</protein>
<dbReference type="GO" id="GO:0003677">
    <property type="term" value="F:DNA binding"/>
    <property type="evidence" value="ECO:0007669"/>
    <property type="project" value="UniProtKB-KW"/>
</dbReference>
<dbReference type="SUPFAM" id="SSF50249">
    <property type="entry name" value="Nucleic acid-binding proteins"/>
    <property type="match status" value="1"/>
</dbReference>
<evidence type="ECO:0000313" key="6">
    <source>
        <dbReference type="Proteomes" id="UP000776629"/>
    </source>
</evidence>
<dbReference type="HAMAP" id="MF_00984">
    <property type="entry name" value="SSB"/>
    <property type="match status" value="1"/>
</dbReference>
<dbReference type="EMBL" id="JACJJQ010000005">
    <property type="protein sequence ID" value="MBM6753509.1"/>
    <property type="molecule type" value="Genomic_DNA"/>
</dbReference>